<keyword evidence="1" id="KW-0255">Endonuclease</keyword>
<proteinExistence type="predicted"/>
<organism evidence="1">
    <name type="scientific">Siphoviridae sp. ctrpg19</name>
    <dbReference type="NCBI Taxonomy" id="2826481"/>
    <lineage>
        <taxon>Viruses</taxon>
        <taxon>Duplodnaviria</taxon>
        <taxon>Heunggongvirae</taxon>
        <taxon>Uroviricota</taxon>
        <taxon>Caudoviricetes</taxon>
    </lineage>
</organism>
<sequence length="247" mass="29372">MNPNYIGYSVVDWKNESEYRIVDKGVFDISLINEKENNLNCSSEDKRKIYIKNKRDYEVIKIAHKLFDLAKHYKCEVFSIEKLNIKTKDLDKGRKLNKLVNNQWNRNKFINVLKKLVNSSSTALIEVDPKYSSILGNLIYREECLPDMILSSIEIGRRGIEFQNQYLLNIKERKKNIIQPDFDLVKERISKSLEELNIQSQIQNFQELYSVLKKSKVKYRFLLENSNISRVFSRNYKKSYIKLYSFV</sequence>
<dbReference type="EMBL" id="BK014923">
    <property type="protein sequence ID" value="DAD82683.1"/>
    <property type="molecule type" value="Genomic_DNA"/>
</dbReference>
<dbReference type="GO" id="GO:0004519">
    <property type="term" value="F:endonuclease activity"/>
    <property type="evidence" value="ECO:0007669"/>
    <property type="project" value="UniProtKB-KW"/>
</dbReference>
<protein>
    <submittedName>
        <fullName evidence="1">CRISPR-associated endonuclease</fullName>
    </submittedName>
</protein>
<keyword evidence="1" id="KW-0378">Hydrolase</keyword>
<reference evidence="1" key="1">
    <citation type="journal article" date="2021" name="Proc. Natl. Acad. Sci. U.S.A.">
        <title>A Catalog of Tens of Thousands of Viruses from Human Metagenomes Reveals Hidden Associations with Chronic Diseases.</title>
        <authorList>
            <person name="Tisza M.J."/>
            <person name="Buck C.B."/>
        </authorList>
    </citation>
    <scope>NUCLEOTIDE SEQUENCE</scope>
    <source>
        <strain evidence="1">Ctrpg19</strain>
    </source>
</reference>
<name>A0A8S5ML84_9CAUD</name>
<accession>A0A8S5ML84</accession>
<keyword evidence="1" id="KW-0540">Nuclease</keyword>
<evidence type="ECO:0000313" key="1">
    <source>
        <dbReference type="EMBL" id="DAD82683.1"/>
    </source>
</evidence>